<dbReference type="PRINTS" id="PR00344">
    <property type="entry name" value="BCTRLSENSOR"/>
</dbReference>
<evidence type="ECO:0000313" key="10">
    <source>
        <dbReference type="Proteomes" id="UP000032702"/>
    </source>
</evidence>
<dbReference type="SUPFAM" id="SSF55874">
    <property type="entry name" value="ATPase domain of HSP90 chaperone/DNA topoisomerase II/histidine kinase"/>
    <property type="match status" value="1"/>
</dbReference>
<dbReference type="InterPro" id="IPR035965">
    <property type="entry name" value="PAS-like_dom_sf"/>
</dbReference>
<dbReference type="InterPro" id="IPR003594">
    <property type="entry name" value="HATPase_dom"/>
</dbReference>
<evidence type="ECO:0000256" key="2">
    <source>
        <dbReference type="ARBA" id="ARBA00012438"/>
    </source>
</evidence>
<dbReference type="Gene3D" id="3.30.450.20">
    <property type="entry name" value="PAS domain"/>
    <property type="match status" value="1"/>
</dbReference>
<dbReference type="InterPro" id="IPR036097">
    <property type="entry name" value="HisK_dim/P_sf"/>
</dbReference>
<dbReference type="CDD" id="cd00082">
    <property type="entry name" value="HisKA"/>
    <property type="match status" value="1"/>
</dbReference>
<dbReference type="AlphaFoldDB" id="Q09DS4"/>
<dbReference type="Pfam" id="PF08448">
    <property type="entry name" value="PAS_4"/>
    <property type="match status" value="1"/>
</dbReference>
<dbReference type="RefSeq" id="WP_002609527.1">
    <property type="nucleotide sequence ID" value="NC_014623.1"/>
</dbReference>
<dbReference type="PROSITE" id="PS50112">
    <property type="entry name" value="PAS"/>
    <property type="match status" value="1"/>
</dbReference>
<dbReference type="InterPro" id="IPR004358">
    <property type="entry name" value="Sig_transdc_His_kin-like_C"/>
</dbReference>
<dbReference type="CDD" id="cd00130">
    <property type="entry name" value="PAS"/>
    <property type="match status" value="1"/>
</dbReference>
<dbReference type="InterPro" id="IPR005467">
    <property type="entry name" value="His_kinase_dom"/>
</dbReference>
<evidence type="ECO:0000259" key="5">
    <source>
        <dbReference type="PROSITE" id="PS50109"/>
    </source>
</evidence>
<keyword evidence="3" id="KW-0597">Phosphoprotein</keyword>
<dbReference type="KEGG" id="sur:STAUR_7487"/>
<dbReference type="OrthoDB" id="9805591at2"/>
<dbReference type="GO" id="GO:0000155">
    <property type="term" value="F:phosphorelay sensor kinase activity"/>
    <property type="evidence" value="ECO:0007669"/>
    <property type="project" value="InterPro"/>
</dbReference>
<protein>
    <recommendedName>
        <fullName evidence="2">histidine kinase</fullName>
        <ecNumber evidence="2">2.7.13.3</ecNumber>
    </recommendedName>
</protein>
<dbReference type="STRING" id="378806.STAUR_7487"/>
<reference evidence="8 10" key="1">
    <citation type="submission" date="2006-04" db="EMBL/GenBank/DDBJ databases">
        <authorList>
            <person name="Nierman W.C."/>
        </authorList>
    </citation>
    <scope>NUCLEOTIDE SEQUENCE [LARGE SCALE GENOMIC DNA]</scope>
    <source>
        <strain evidence="8 10">DW4/3-1</strain>
    </source>
</reference>
<feature type="domain" description="Histidine kinase" evidence="5">
    <location>
        <begin position="160"/>
        <end position="392"/>
    </location>
</feature>
<dbReference type="InterPro" id="IPR036890">
    <property type="entry name" value="HATPase_C_sf"/>
</dbReference>
<dbReference type="PANTHER" id="PTHR43065">
    <property type="entry name" value="SENSOR HISTIDINE KINASE"/>
    <property type="match status" value="1"/>
</dbReference>
<dbReference type="SUPFAM" id="SSF47384">
    <property type="entry name" value="Homodimeric domain of signal transducing histidine kinase"/>
    <property type="match status" value="1"/>
</dbReference>
<name>Q09DS4_STIAD</name>
<dbReference type="Gene3D" id="3.30.565.10">
    <property type="entry name" value="Histidine kinase-like ATPase, C-terminal domain"/>
    <property type="match status" value="1"/>
</dbReference>
<dbReference type="EMBL" id="AAMD01000002">
    <property type="protein sequence ID" value="EAU69875.1"/>
    <property type="molecule type" value="Genomic_DNA"/>
</dbReference>
<dbReference type="EMBL" id="CP002271">
    <property type="protein sequence ID" value="ADO75242.1"/>
    <property type="molecule type" value="Genomic_DNA"/>
</dbReference>
<dbReference type="InterPro" id="IPR000014">
    <property type="entry name" value="PAS"/>
</dbReference>
<dbReference type="Pfam" id="PF02518">
    <property type="entry name" value="HATPase_c"/>
    <property type="match status" value="1"/>
</dbReference>
<dbReference type="Proteomes" id="UP000032702">
    <property type="component" value="Unassembled WGS sequence"/>
</dbReference>
<dbReference type="SUPFAM" id="SSF55785">
    <property type="entry name" value="PYP-like sensor domain (PAS domain)"/>
    <property type="match status" value="1"/>
</dbReference>
<dbReference type="Gene3D" id="1.10.287.130">
    <property type="match status" value="1"/>
</dbReference>
<dbReference type="InterPro" id="IPR003661">
    <property type="entry name" value="HisK_dim/P_dom"/>
</dbReference>
<feature type="region of interest" description="Disordered" evidence="4">
    <location>
        <begin position="1"/>
        <end position="24"/>
    </location>
</feature>
<organism evidence="8 10">
    <name type="scientific">Stigmatella aurantiaca (strain DW4/3-1)</name>
    <dbReference type="NCBI Taxonomy" id="378806"/>
    <lineage>
        <taxon>Bacteria</taxon>
        <taxon>Pseudomonadati</taxon>
        <taxon>Myxococcota</taxon>
        <taxon>Myxococcia</taxon>
        <taxon>Myxococcales</taxon>
        <taxon>Cystobacterineae</taxon>
        <taxon>Archangiaceae</taxon>
        <taxon>Stigmatella</taxon>
    </lineage>
</organism>
<dbReference type="InterPro" id="IPR013656">
    <property type="entry name" value="PAS_4"/>
</dbReference>
<dbReference type="eggNOG" id="COG4191">
    <property type="taxonomic scope" value="Bacteria"/>
</dbReference>
<proteinExistence type="predicted"/>
<sequence>MGDSAGRGANPPPPESDNSSKRDLEAADQRLRQVLGSTDGIVIELEPDGRCLAVWTRTDELLAAPQASVVGRTLEEILGADVAQPMVERVQRVVSTGQFERFEYALEVAGGRRWFCAETLSVSPRPSVTFLIRDITLQKTLELRLIQADRLAALGTLAASVAHEVSNPLGYISANLNFALSGMAEMRKALLGANGTPPDLAFLTLTLEECREALDEARQGTVRLLHVTGDLKTYARGDDSIEGWADVRQAFESAINMAQGTIQLRAQLINHLQTVPSVRGSEARLGQVFLNLLLNASQAIPEGASDRHTVEVRLGVEGPWVVGEVRDSGEGIAPEHLKRIFDPFFTTKPVGVGTGLGLSICHSIVKGLGGEISVESTVGQGTCFRVMLPLREAATPPTPEPI</sequence>
<dbReference type="HOGENOM" id="CLU_000445_114_39_7"/>
<reference evidence="7 9" key="2">
    <citation type="journal article" date="2011" name="Mol. Biol. Evol.">
        <title>Comparative genomic analysis of fruiting body formation in Myxococcales.</title>
        <authorList>
            <person name="Huntley S."/>
            <person name="Hamann N."/>
            <person name="Wegener-Feldbrugge S."/>
            <person name="Treuner-Lange A."/>
            <person name="Kube M."/>
            <person name="Reinhardt R."/>
            <person name="Klages S."/>
            <person name="Muller R."/>
            <person name="Ronning C.M."/>
            <person name="Nierman W.C."/>
            <person name="Sogaard-Andersen L."/>
        </authorList>
    </citation>
    <scope>NUCLEOTIDE SEQUENCE [LARGE SCALE GENOMIC DNA]</scope>
    <source>
        <strain evidence="7 9">DW4/3-1</strain>
    </source>
</reference>
<evidence type="ECO:0000313" key="8">
    <source>
        <dbReference type="EMBL" id="EAU69875.1"/>
    </source>
</evidence>
<gene>
    <name evidence="7" type="ordered locus">STAUR_7487</name>
    <name evidence="8" type="ORF">STIAU_5601</name>
</gene>
<evidence type="ECO:0000259" key="6">
    <source>
        <dbReference type="PROSITE" id="PS50112"/>
    </source>
</evidence>
<comment type="catalytic activity">
    <reaction evidence="1">
        <text>ATP + protein L-histidine = ADP + protein N-phospho-L-histidine.</text>
        <dbReference type="EC" id="2.7.13.3"/>
    </reaction>
</comment>
<feature type="domain" description="PAS" evidence="6">
    <location>
        <begin position="27"/>
        <end position="97"/>
    </location>
</feature>
<dbReference type="PROSITE" id="PS50109">
    <property type="entry name" value="HIS_KIN"/>
    <property type="match status" value="1"/>
</dbReference>
<keyword evidence="9" id="KW-1185">Reference proteome</keyword>
<accession>Q09DS4</accession>
<dbReference type="SMART" id="SM00387">
    <property type="entry name" value="HATPase_c"/>
    <property type="match status" value="1"/>
</dbReference>
<dbReference type="PANTHER" id="PTHR43065:SF50">
    <property type="entry name" value="HISTIDINE KINASE"/>
    <property type="match status" value="1"/>
</dbReference>
<evidence type="ECO:0000256" key="4">
    <source>
        <dbReference type="SAM" id="MobiDB-lite"/>
    </source>
</evidence>
<evidence type="ECO:0000313" key="7">
    <source>
        <dbReference type="EMBL" id="ADO75242.1"/>
    </source>
</evidence>
<dbReference type="Proteomes" id="UP000001351">
    <property type="component" value="Chromosome"/>
</dbReference>
<evidence type="ECO:0000256" key="3">
    <source>
        <dbReference type="ARBA" id="ARBA00022553"/>
    </source>
</evidence>
<dbReference type="EC" id="2.7.13.3" evidence="2"/>
<evidence type="ECO:0000256" key="1">
    <source>
        <dbReference type="ARBA" id="ARBA00000085"/>
    </source>
</evidence>
<evidence type="ECO:0000313" key="9">
    <source>
        <dbReference type="Proteomes" id="UP000001351"/>
    </source>
</evidence>